<dbReference type="EMBL" id="JXYS01000035">
    <property type="protein sequence ID" value="KJF17565.1"/>
    <property type="molecule type" value="Genomic_DNA"/>
</dbReference>
<keyword evidence="2" id="KW-1185">Reference proteome</keyword>
<gene>
    <name evidence="1" type="ORF">AXFE_15520</name>
</gene>
<accession>A0A0D8HHU3</accession>
<evidence type="ECO:0000313" key="2">
    <source>
        <dbReference type="Proteomes" id="UP000032360"/>
    </source>
</evidence>
<organism evidence="1 2">
    <name type="scientific">Acidithrix ferrooxidans</name>
    <dbReference type="NCBI Taxonomy" id="1280514"/>
    <lineage>
        <taxon>Bacteria</taxon>
        <taxon>Bacillati</taxon>
        <taxon>Actinomycetota</taxon>
        <taxon>Acidimicrobiia</taxon>
        <taxon>Acidimicrobiales</taxon>
        <taxon>Acidimicrobiaceae</taxon>
        <taxon>Acidithrix</taxon>
    </lineage>
</organism>
<dbReference type="Proteomes" id="UP000032360">
    <property type="component" value="Unassembled WGS sequence"/>
</dbReference>
<protein>
    <submittedName>
        <fullName evidence="1">Uncharacterized protein</fullName>
    </submittedName>
</protein>
<name>A0A0D8HHU3_9ACTN</name>
<dbReference type="STRING" id="1280514.AXFE_15520"/>
<comment type="caution">
    <text evidence="1">The sequence shown here is derived from an EMBL/GenBank/DDBJ whole genome shotgun (WGS) entry which is preliminary data.</text>
</comment>
<reference evidence="1 2" key="1">
    <citation type="submission" date="2015-01" db="EMBL/GenBank/DDBJ databases">
        <title>Draft genome of the acidophilic iron oxidizer Acidithrix ferrooxidans strain Py-F3.</title>
        <authorList>
            <person name="Poehlein A."/>
            <person name="Eisen S."/>
            <person name="Schloemann M."/>
            <person name="Johnson B.D."/>
            <person name="Daniel R."/>
            <person name="Muehling M."/>
        </authorList>
    </citation>
    <scope>NUCLEOTIDE SEQUENCE [LARGE SCALE GENOMIC DNA]</scope>
    <source>
        <strain evidence="1 2">Py-F3</strain>
    </source>
</reference>
<sequence length="158" mass="16859">MIASTVDGYQVRFIDSTKVRFFEESDSAVIVDYVLVGPADTSHKGECGAVDAIGFSAHQGATHWQAQREHAILGYLIDGTSQTRQGVGGLGGSEVPIDGSPDPLNHASTVQRVNYLLSIDSSQVEDLQFVIDGSLVSSNCDLSIGGNDSQDKWKIGMK</sequence>
<dbReference type="AlphaFoldDB" id="A0A0D8HHU3"/>
<dbReference type="RefSeq" id="WP_052605278.1">
    <property type="nucleotide sequence ID" value="NZ_JXYS01000035.1"/>
</dbReference>
<proteinExistence type="predicted"/>
<evidence type="ECO:0000313" key="1">
    <source>
        <dbReference type="EMBL" id="KJF17565.1"/>
    </source>
</evidence>